<dbReference type="PANTHER" id="PTHR30069:SF53">
    <property type="entry name" value="COLICIN I RECEPTOR-RELATED"/>
    <property type="match status" value="1"/>
</dbReference>
<dbReference type="EMBL" id="CP117466">
    <property type="protein sequence ID" value="WDA11238.1"/>
    <property type="molecule type" value="Genomic_DNA"/>
</dbReference>
<evidence type="ECO:0000256" key="5">
    <source>
        <dbReference type="ARBA" id="ARBA00022729"/>
    </source>
</evidence>
<comment type="similarity">
    <text evidence="10 11">Belongs to the TonB-dependent receptor family.</text>
</comment>
<dbReference type="SUPFAM" id="SSF56935">
    <property type="entry name" value="Porins"/>
    <property type="match status" value="1"/>
</dbReference>
<dbReference type="Pfam" id="PF07715">
    <property type="entry name" value="Plug"/>
    <property type="match status" value="1"/>
</dbReference>
<evidence type="ECO:0000256" key="11">
    <source>
        <dbReference type="RuleBase" id="RU003357"/>
    </source>
</evidence>
<dbReference type="Pfam" id="PF00593">
    <property type="entry name" value="TonB_dep_Rec_b-barrel"/>
    <property type="match status" value="1"/>
</dbReference>
<evidence type="ECO:0000256" key="2">
    <source>
        <dbReference type="ARBA" id="ARBA00022448"/>
    </source>
</evidence>
<evidence type="ECO:0000256" key="10">
    <source>
        <dbReference type="PROSITE-ProRule" id="PRU01360"/>
    </source>
</evidence>
<evidence type="ECO:0000256" key="6">
    <source>
        <dbReference type="ARBA" id="ARBA00023065"/>
    </source>
</evidence>
<evidence type="ECO:0000256" key="7">
    <source>
        <dbReference type="ARBA" id="ARBA00023077"/>
    </source>
</evidence>
<accession>A0ABY7UMS1</accession>
<evidence type="ECO:0000256" key="12">
    <source>
        <dbReference type="SAM" id="SignalP"/>
    </source>
</evidence>
<organism evidence="15 16">
    <name type="scientific">Paracoccus marcusii</name>
    <dbReference type="NCBI Taxonomy" id="59779"/>
    <lineage>
        <taxon>Bacteria</taxon>
        <taxon>Pseudomonadati</taxon>
        <taxon>Pseudomonadota</taxon>
        <taxon>Alphaproteobacteria</taxon>
        <taxon>Rhodobacterales</taxon>
        <taxon>Paracoccaceae</taxon>
        <taxon>Paracoccus</taxon>
    </lineage>
</organism>
<feature type="chain" id="PRO_5047351965" evidence="12">
    <location>
        <begin position="25"/>
        <end position="679"/>
    </location>
</feature>
<evidence type="ECO:0000256" key="3">
    <source>
        <dbReference type="ARBA" id="ARBA00022452"/>
    </source>
</evidence>
<proteinExistence type="inferred from homology"/>
<keyword evidence="15" id="KW-0675">Receptor</keyword>
<name>A0ABY7UMS1_9RHOB</name>
<evidence type="ECO:0000259" key="14">
    <source>
        <dbReference type="Pfam" id="PF07715"/>
    </source>
</evidence>
<reference evidence="15 16" key="1">
    <citation type="submission" date="2023-02" db="EMBL/GenBank/DDBJ databases">
        <title>Whole genome sequenc of Paracoccus marcusii MBLB0836.</title>
        <authorList>
            <person name="Seo M.-J."/>
            <person name="Cho E.-S."/>
            <person name="Hwang C.Y."/>
        </authorList>
    </citation>
    <scope>NUCLEOTIDE SEQUENCE [LARGE SCALE GENOMIC DNA]</scope>
    <source>
        <strain evidence="15 16">MBLB0836</strain>
    </source>
</reference>
<dbReference type="InterPro" id="IPR000531">
    <property type="entry name" value="Beta-barrel_TonB"/>
</dbReference>
<keyword evidence="6" id="KW-0406">Ion transport</keyword>
<feature type="signal peptide" evidence="12">
    <location>
        <begin position="1"/>
        <end position="24"/>
    </location>
</feature>
<evidence type="ECO:0000256" key="9">
    <source>
        <dbReference type="ARBA" id="ARBA00023237"/>
    </source>
</evidence>
<keyword evidence="9 10" id="KW-0998">Cell outer membrane</keyword>
<keyword evidence="2 10" id="KW-0813">Transport</keyword>
<keyword evidence="16" id="KW-1185">Reference proteome</keyword>
<keyword evidence="7 11" id="KW-0798">TonB box</keyword>
<keyword evidence="5 12" id="KW-0732">Signal</keyword>
<feature type="domain" description="TonB-dependent receptor-like beta-barrel" evidence="13">
    <location>
        <begin position="268"/>
        <end position="652"/>
    </location>
</feature>
<dbReference type="Gene3D" id="2.170.130.10">
    <property type="entry name" value="TonB-dependent receptor, plug domain"/>
    <property type="match status" value="1"/>
</dbReference>
<evidence type="ECO:0000313" key="15">
    <source>
        <dbReference type="EMBL" id="WDA11238.1"/>
    </source>
</evidence>
<dbReference type="InterPro" id="IPR036942">
    <property type="entry name" value="Beta-barrel_TonB_sf"/>
</dbReference>
<dbReference type="InterPro" id="IPR039426">
    <property type="entry name" value="TonB-dep_rcpt-like"/>
</dbReference>
<evidence type="ECO:0000259" key="13">
    <source>
        <dbReference type="Pfam" id="PF00593"/>
    </source>
</evidence>
<dbReference type="CDD" id="cd01347">
    <property type="entry name" value="ligand_gated_channel"/>
    <property type="match status" value="1"/>
</dbReference>
<evidence type="ECO:0000256" key="1">
    <source>
        <dbReference type="ARBA" id="ARBA00004571"/>
    </source>
</evidence>
<dbReference type="Gene3D" id="2.40.170.20">
    <property type="entry name" value="TonB-dependent receptor, beta-barrel domain"/>
    <property type="match status" value="1"/>
</dbReference>
<gene>
    <name evidence="15" type="ORF">PRL19_07835</name>
</gene>
<sequence length="679" mass="73315">MMPKTPSLRATFLSLTALTAPALAQDTAPILLDEIVITASGFEQNIADAPASISVISGEELARRNITSLSDALRGVQGVATTGVANEQDITIRGLSGQYTLILVDGKRQGTRESRTNGSAGIEQNWIPPVAAIDRIEIVRGPMSSLYGSDAMGGVVNVITKPVADRWTGSVTAEATLPQDGDDASSRQLSFYGSGPIVADRLGLQVWGRRLDRSESRVVDGLRDRELTDLSARLSWTPEPDHTVHLEGGRTTIEDLGRVGRTIAPVDFRGTPQNDSLQDNTRDRAALSYAGQWGHVAADLSVLREVGQRKTASGNGALVAGDRAPEVTNTVYDAKFTAPLEWQGSHTLVFGGQVNRTGLRDQNPGLGDGRTYSFATSQRAVFLEDEWRLRDDLALTLGARLNDHAEYGSNLTPRAYAVWNATQGLTLKGGVSTGFRAPDLRSVVPGYFYTTERGAGAIVSNPGLQPEESTSYELAALYDAPTWQVGATLFRTDFDDKIESARTDDQVMIGGTTFNRWEWYNVGRARLQGVELTADWDATPDLTLRASYSFTDSEQRTGNFAGLPLDRTPRHQASVTADWVTPVAGLGAWGSVIYHGRETAASARIGTNGRPVAFDADGTAIAYEYGSYLTVDLGADYQLTDRVSLNGAIYNLLDRDVTMAANNTEGEGRRLWLGLTSNF</sequence>
<keyword evidence="8 10" id="KW-0472">Membrane</keyword>
<dbReference type="PROSITE" id="PS52016">
    <property type="entry name" value="TONB_DEPENDENT_REC_3"/>
    <property type="match status" value="1"/>
</dbReference>
<comment type="subcellular location">
    <subcellularLocation>
        <location evidence="1 10">Cell outer membrane</location>
        <topology evidence="1 10">Multi-pass membrane protein</topology>
    </subcellularLocation>
</comment>
<evidence type="ECO:0000256" key="8">
    <source>
        <dbReference type="ARBA" id="ARBA00023136"/>
    </source>
</evidence>
<keyword evidence="4 10" id="KW-0812">Transmembrane</keyword>
<evidence type="ECO:0000256" key="4">
    <source>
        <dbReference type="ARBA" id="ARBA00022692"/>
    </source>
</evidence>
<dbReference type="InterPro" id="IPR037066">
    <property type="entry name" value="Plug_dom_sf"/>
</dbReference>
<evidence type="ECO:0000313" key="16">
    <source>
        <dbReference type="Proteomes" id="UP001216899"/>
    </source>
</evidence>
<dbReference type="InterPro" id="IPR012910">
    <property type="entry name" value="Plug_dom"/>
</dbReference>
<keyword evidence="3 10" id="KW-1134">Transmembrane beta strand</keyword>
<dbReference type="Proteomes" id="UP001216899">
    <property type="component" value="Chromosome"/>
</dbReference>
<feature type="domain" description="TonB-dependent receptor plug" evidence="14">
    <location>
        <begin position="47"/>
        <end position="155"/>
    </location>
</feature>
<protein>
    <submittedName>
        <fullName evidence="15">TonB-dependent receptor</fullName>
    </submittedName>
</protein>
<dbReference type="RefSeq" id="WP_273742569.1">
    <property type="nucleotide sequence ID" value="NZ_CP117466.1"/>
</dbReference>
<dbReference type="PANTHER" id="PTHR30069">
    <property type="entry name" value="TONB-DEPENDENT OUTER MEMBRANE RECEPTOR"/>
    <property type="match status" value="1"/>
</dbReference>